<feature type="transmembrane region" description="Helical" evidence="1">
    <location>
        <begin position="185"/>
        <end position="205"/>
    </location>
</feature>
<name>A0A3L9ZXK4_9FLAO</name>
<keyword evidence="1" id="KW-0812">Transmembrane</keyword>
<evidence type="ECO:0000256" key="1">
    <source>
        <dbReference type="SAM" id="Phobius"/>
    </source>
</evidence>
<dbReference type="RefSeq" id="WP_121925316.1">
    <property type="nucleotide sequence ID" value="NZ_CBCSGA010000003.1"/>
</dbReference>
<feature type="transmembrane region" description="Helical" evidence="1">
    <location>
        <begin position="59"/>
        <end position="83"/>
    </location>
</feature>
<keyword evidence="1" id="KW-0472">Membrane</keyword>
<accession>A0A3L9ZXK4</accession>
<sequence length="207" mass="24178">MKKQLSKIVRWEKYSGIVGFYKFLFIFFVLGIFFSPVVLHLLNPNIWEQLKNSDFSKSIIPVVFLCFTFSILPFLIVGIILWFKKNKEYKLLLTNEEKYKDIESRNWRGNDKIWDKAITYSPSISILIALLTLPFLLVHNAPIQNSFPLYSCAILLLFGTLYSLYQSFYSNIYNDKLFVPNFLKILFIIVLLLVVLSVVIVLIGIEN</sequence>
<evidence type="ECO:0000313" key="2">
    <source>
        <dbReference type="EMBL" id="RMA75939.1"/>
    </source>
</evidence>
<keyword evidence="1" id="KW-1133">Transmembrane helix</keyword>
<gene>
    <name evidence="2" type="ORF">BC961_1647</name>
</gene>
<dbReference type="EMBL" id="REFH01000009">
    <property type="protein sequence ID" value="RMA75939.1"/>
    <property type="molecule type" value="Genomic_DNA"/>
</dbReference>
<dbReference type="Proteomes" id="UP000280368">
    <property type="component" value="Unassembled WGS sequence"/>
</dbReference>
<dbReference type="OrthoDB" id="10017251at2"/>
<feature type="transmembrane region" description="Helical" evidence="1">
    <location>
        <begin position="147"/>
        <end position="165"/>
    </location>
</feature>
<feature type="transmembrane region" description="Helical" evidence="1">
    <location>
        <begin position="20"/>
        <end position="39"/>
    </location>
</feature>
<reference evidence="2 3" key="1">
    <citation type="submission" date="2018-10" db="EMBL/GenBank/DDBJ databases">
        <title>Genomic Encyclopedia of Archaeal and Bacterial Type Strains, Phase II (KMG-II): from individual species to whole genera.</title>
        <authorList>
            <person name="Goeker M."/>
        </authorList>
    </citation>
    <scope>NUCLEOTIDE SEQUENCE [LARGE SCALE GENOMIC DNA]</scope>
    <source>
        <strain evidence="2 3">DSM 19727</strain>
    </source>
</reference>
<evidence type="ECO:0000313" key="3">
    <source>
        <dbReference type="Proteomes" id="UP000280368"/>
    </source>
</evidence>
<feature type="transmembrane region" description="Helical" evidence="1">
    <location>
        <begin position="117"/>
        <end position="141"/>
    </location>
</feature>
<comment type="caution">
    <text evidence="2">The sequence shown here is derived from an EMBL/GenBank/DDBJ whole genome shotgun (WGS) entry which is preliminary data.</text>
</comment>
<protein>
    <submittedName>
        <fullName evidence="2">Uncharacterized protein</fullName>
    </submittedName>
</protein>
<proteinExistence type="predicted"/>
<organism evidence="2 3">
    <name type="scientific">Flavobacterium weaverense</name>
    <dbReference type="NCBI Taxonomy" id="271156"/>
    <lineage>
        <taxon>Bacteria</taxon>
        <taxon>Pseudomonadati</taxon>
        <taxon>Bacteroidota</taxon>
        <taxon>Flavobacteriia</taxon>
        <taxon>Flavobacteriales</taxon>
        <taxon>Flavobacteriaceae</taxon>
        <taxon>Flavobacterium</taxon>
    </lineage>
</organism>
<dbReference type="AlphaFoldDB" id="A0A3L9ZXK4"/>
<keyword evidence="3" id="KW-1185">Reference proteome</keyword>